<feature type="active site" description="Proton donor/acceptor" evidence="2">
    <location>
        <position position="83"/>
    </location>
</feature>
<dbReference type="InterPro" id="IPR029033">
    <property type="entry name" value="His_PPase_superfam"/>
</dbReference>
<dbReference type="NCBIfam" id="TIGR03848">
    <property type="entry name" value="MSMEG_4193"/>
    <property type="match status" value="1"/>
</dbReference>
<dbReference type="PANTHER" id="PTHR46517:SF1">
    <property type="entry name" value="FRUCTOSE-2,6-BISPHOSPHATASE TIGAR"/>
    <property type="match status" value="1"/>
</dbReference>
<gene>
    <name evidence="5" type="ORF">GCU60_08130</name>
</gene>
<dbReference type="Pfam" id="PF00300">
    <property type="entry name" value="His_Phos_1"/>
    <property type="match status" value="1"/>
</dbReference>
<dbReference type="SMART" id="SM00855">
    <property type="entry name" value="PGAM"/>
    <property type="match status" value="1"/>
</dbReference>
<dbReference type="PANTHER" id="PTHR46517">
    <property type="entry name" value="FRUCTOSE-2,6-BISPHOSPHATASE TIGAR"/>
    <property type="match status" value="1"/>
</dbReference>
<dbReference type="GO" id="GO:0005829">
    <property type="term" value="C:cytosol"/>
    <property type="evidence" value="ECO:0007669"/>
    <property type="project" value="TreeGrafter"/>
</dbReference>
<accession>A0A6L9W1W4</accession>
<proteinExistence type="predicted"/>
<evidence type="ECO:0000313" key="5">
    <source>
        <dbReference type="EMBL" id="NEK85729.1"/>
    </source>
</evidence>
<evidence type="ECO:0000313" key="6">
    <source>
        <dbReference type="Proteomes" id="UP000479241"/>
    </source>
</evidence>
<dbReference type="AlphaFoldDB" id="A0A6L9W1W4"/>
<evidence type="ECO:0000256" key="3">
    <source>
        <dbReference type="PIRSR" id="PIRSR613078-2"/>
    </source>
</evidence>
<feature type="binding site" evidence="3">
    <location>
        <position position="59"/>
    </location>
    <ligand>
        <name>substrate</name>
    </ligand>
</feature>
<dbReference type="RefSeq" id="WP_163204051.1">
    <property type="nucleotide sequence ID" value="NZ_JAAGWG010000010.1"/>
</dbReference>
<comment type="caution">
    <text evidence="5">The sequence shown here is derived from an EMBL/GenBank/DDBJ whole genome shotgun (WGS) entry which is preliminary data.</text>
</comment>
<feature type="binding site" evidence="3">
    <location>
        <begin position="8"/>
        <end position="15"/>
    </location>
    <ligand>
        <name>substrate</name>
    </ligand>
</feature>
<dbReference type="CDD" id="cd07067">
    <property type="entry name" value="HP_PGM_like"/>
    <property type="match status" value="1"/>
</dbReference>
<dbReference type="InterPro" id="IPR013078">
    <property type="entry name" value="His_Pase_superF_clade-1"/>
</dbReference>
<feature type="binding site" evidence="3">
    <location>
        <begin position="83"/>
        <end position="86"/>
    </location>
    <ligand>
        <name>substrate</name>
    </ligand>
</feature>
<sequence>MTTVILLRHGRTTANAGGVLAGWMPGVHLDETGSAQVRAVGERLAKVPLAAVVSSPLERCRQTAGAVLAGRELELQADDRLGEARYGDWTGRTIKELAKEPLWKVVQQHPSAAVFPGPEGEGLAQTQARAVAAVRDWNARLGPDAVWLACSHGDVIKAILADALGLHLDSFQRIVVDPASISVVTYTDTRPFVSRINDNGGDVSALIRTPRKGRRRKASSDAVVGGGAGAPA</sequence>
<evidence type="ECO:0000256" key="2">
    <source>
        <dbReference type="PIRSR" id="PIRSR613078-1"/>
    </source>
</evidence>
<dbReference type="GO" id="GO:0043456">
    <property type="term" value="P:regulation of pentose-phosphate shunt"/>
    <property type="evidence" value="ECO:0007669"/>
    <property type="project" value="TreeGrafter"/>
</dbReference>
<evidence type="ECO:0000256" key="4">
    <source>
        <dbReference type="SAM" id="MobiDB-lite"/>
    </source>
</evidence>
<dbReference type="Gene3D" id="3.40.50.1240">
    <property type="entry name" value="Phosphoglycerate mutase-like"/>
    <property type="match status" value="1"/>
</dbReference>
<dbReference type="EMBL" id="JAAGWG010000010">
    <property type="protein sequence ID" value="NEK85729.1"/>
    <property type="molecule type" value="Genomic_DNA"/>
</dbReference>
<keyword evidence="1" id="KW-0378">Hydrolase</keyword>
<evidence type="ECO:0000256" key="1">
    <source>
        <dbReference type="ARBA" id="ARBA00022801"/>
    </source>
</evidence>
<reference evidence="5 6" key="1">
    <citation type="submission" date="2019-12" db="EMBL/GenBank/DDBJ databases">
        <title>the WGS of Blastococcus saxobsidens 67B17.</title>
        <authorList>
            <person name="Jiang Z."/>
        </authorList>
    </citation>
    <scope>NUCLEOTIDE SEQUENCE [LARGE SCALE GENOMIC DNA]</scope>
    <source>
        <strain evidence="5 6">67B17</strain>
    </source>
</reference>
<dbReference type="SUPFAM" id="SSF53254">
    <property type="entry name" value="Phosphoglycerate mutase-like"/>
    <property type="match status" value="1"/>
</dbReference>
<dbReference type="InterPro" id="IPR051695">
    <property type="entry name" value="Phosphoglycerate_Mutase"/>
</dbReference>
<dbReference type="InterPro" id="IPR022492">
    <property type="entry name" value="Phosphomutase_MSMEG4193_put"/>
</dbReference>
<organism evidence="5 6">
    <name type="scientific">Blastococcus saxobsidens</name>
    <dbReference type="NCBI Taxonomy" id="138336"/>
    <lineage>
        <taxon>Bacteria</taxon>
        <taxon>Bacillati</taxon>
        <taxon>Actinomycetota</taxon>
        <taxon>Actinomycetes</taxon>
        <taxon>Geodermatophilales</taxon>
        <taxon>Geodermatophilaceae</taxon>
        <taxon>Blastococcus</taxon>
    </lineage>
</organism>
<protein>
    <submittedName>
        <fullName evidence="5">MSMEG_4193 family putative phosphomutase</fullName>
    </submittedName>
</protein>
<feature type="region of interest" description="Disordered" evidence="4">
    <location>
        <begin position="211"/>
        <end position="232"/>
    </location>
</feature>
<dbReference type="GO" id="GO:0004331">
    <property type="term" value="F:fructose-2,6-bisphosphate 2-phosphatase activity"/>
    <property type="evidence" value="ECO:0007669"/>
    <property type="project" value="TreeGrafter"/>
</dbReference>
<dbReference type="Proteomes" id="UP000479241">
    <property type="component" value="Unassembled WGS sequence"/>
</dbReference>
<feature type="active site" description="Tele-phosphohistidine intermediate" evidence="2">
    <location>
        <position position="9"/>
    </location>
</feature>
<name>A0A6L9W1W4_9ACTN</name>
<dbReference type="GO" id="GO:0045820">
    <property type="term" value="P:negative regulation of glycolytic process"/>
    <property type="evidence" value="ECO:0007669"/>
    <property type="project" value="TreeGrafter"/>
</dbReference>